<organism evidence="4 5">
    <name type="scientific">Caldovatus aquaticus</name>
    <dbReference type="NCBI Taxonomy" id="2865671"/>
    <lineage>
        <taxon>Bacteria</taxon>
        <taxon>Pseudomonadati</taxon>
        <taxon>Pseudomonadota</taxon>
        <taxon>Alphaproteobacteria</taxon>
        <taxon>Acetobacterales</taxon>
        <taxon>Roseomonadaceae</taxon>
        <taxon>Caldovatus</taxon>
    </lineage>
</organism>
<feature type="region of interest" description="Disordered" evidence="3">
    <location>
        <begin position="72"/>
        <end position="92"/>
    </location>
</feature>
<comment type="caution">
    <text evidence="4">The sequence shown here is derived from an EMBL/GenBank/DDBJ whole genome shotgun (WGS) entry which is preliminary data.</text>
</comment>
<protein>
    <recommendedName>
        <fullName evidence="2">Antitoxin</fullName>
    </recommendedName>
</protein>
<comment type="function">
    <text evidence="2">Antitoxin component of a type II toxin-antitoxin (TA) system.</text>
</comment>
<dbReference type="InterPro" id="IPR036165">
    <property type="entry name" value="YefM-like_sf"/>
</dbReference>
<gene>
    <name evidence="4" type="ORF">K1J50_18360</name>
</gene>
<reference evidence="4 5" key="1">
    <citation type="submission" date="2021-08" db="EMBL/GenBank/DDBJ databases">
        <title>Caldovatus sediminis gen. nov., sp. nov., a moderately thermophilic bacterium isolated from a hot spring.</title>
        <authorList>
            <person name="Hu C.-J."/>
            <person name="Li W.-J."/>
            <person name="Xian W.-D."/>
        </authorList>
    </citation>
    <scope>NUCLEOTIDE SEQUENCE [LARGE SCALE GENOMIC DNA]</scope>
    <source>
        <strain evidence="4 5">SYSU G05006</strain>
    </source>
</reference>
<dbReference type="PANTHER" id="PTHR35377">
    <property type="entry name" value="ANTITOXIN VAPB49-RELATED-RELATED"/>
    <property type="match status" value="1"/>
</dbReference>
<dbReference type="EMBL" id="JAHZUY010000103">
    <property type="protein sequence ID" value="MBW8271445.1"/>
    <property type="molecule type" value="Genomic_DNA"/>
</dbReference>
<evidence type="ECO:0000256" key="3">
    <source>
        <dbReference type="SAM" id="MobiDB-lite"/>
    </source>
</evidence>
<dbReference type="RefSeq" id="WP_220119206.1">
    <property type="nucleotide sequence ID" value="NZ_JAHZUY010000103.1"/>
</dbReference>
<accession>A0ABS7F743</accession>
<evidence type="ECO:0000256" key="2">
    <source>
        <dbReference type="RuleBase" id="RU362080"/>
    </source>
</evidence>
<dbReference type="Gene3D" id="3.40.1620.10">
    <property type="entry name" value="YefM-like domain"/>
    <property type="match status" value="1"/>
</dbReference>
<dbReference type="Proteomes" id="UP001519924">
    <property type="component" value="Unassembled WGS sequence"/>
</dbReference>
<dbReference type="NCBIfam" id="TIGR01552">
    <property type="entry name" value="phd_fam"/>
    <property type="match status" value="1"/>
</dbReference>
<dbReference type="Pfam" id="PF02604">
    <property type="entry name" value="PhdYeFM_antitox"/>
    <property type="match status" value="1"/>
</dbReference>
<comment type="similarity">
    <text evidence="1 2">Belongs to the phD/YefM antitoxin family.</text>
</comment>
<dbReference type="SUPFAM" id="SSF143120">
    <property type="entry name" value="YefM-like"/>
    <property type="match status" value="1"/>
</dbReference>
<dbReference type="InterPro" id="IPR006442">
    <property type="entry name" value="Antitoxin_Phd/YefM"/>
</dbReference>
<evidence type="ECO:0000256" key="1">
    <source>
        <dbReference type="ARBA" id="ARBA00009981"/>
    </source>
</evidence>
<keyword evidence="5" id="KW-1185">Reference proteome</keyword>
<evidence type="ECO:0000313" key="4">
    <source>
        <dbReference type="EMBL" id="MBW8271445.1"/>
    </source>
</evidence>
<proteinExistence type="inferred from homology"/>
<dbReference type="InterPro" id="IPR051416">
    <property type="entry name" value="phD-YefM_TA_antitoxins"/>
</dbReference>
<name>A0ABS7F743_9PROT</name>
<sequence>MPDEAKVSVRDFRGRLSEHLRRVQRGQSVLVTSNGEPVARLVPVERPAAAPRPFGFMKGRIRVAPDFRETPPDILATMEADPFPPRRRGRAA</sequence>
<evidence type="ECO:0000313" key="5">
    <source>
        <dbReference type="Proteomes" id="UP001519924"/>
    </source>
</evidence>